<comment type="catalytic activity">
    <reaction evidence="8">
        <text>P(1),P(4)-bis(5'-adenosyl) tetraphosphate + H2O = 2 ADP + 2 H(+)</text>
        <dbReference type="Rhea" id="RHEA:24252"/>
        <dbReference type="ChEBI" id="CHEBI:15377"/>
        <dbReference type="ChEBI" id="CHEBI:15378"/>
        <dbReference type="ChEBI" id="CHEBI:58141"/>
        <dbReference type="ChEBI" id="CHEBI:456216"/>
        <dbReference type="EC" id="3.6.1.41"/>
    </reaction>
</comment>
<evidence type="ECO:0000256" key="1">
    <source>
        <dbReference type="ARBA" id="ARBA00003413"/>
    </source>
</evidence>
<dbReference type="NCBIfam" id="NF001204">
    <property type="entry name" value="PRK00166.1"/>
    <property type="match status" value="1"/>
</dbReference>
<comment type="similarity">
    <text evidence="2">Belongs to the Ap4A hydrolase family.</text>
</comment>
<keyword evidence="11" id="KW-1185">Reference proteome</keyword>
<dbReference type="CDD" id="cd07422">
    <property type="entry name" value="MPP_ApaH"/>
    <property type="match status" value="1"/>
</dbReference>
<dbReference type="InterPro" id="IPR004843">
    <property type="entry name" value="Calcineurin-like_PHP"/>
</dbReference>
<evidence type="ECO:0000313" key="10">
    <source>
        <dbReference type="EMBL" id="MEX1668129.1"/>
    </source>
</evidence>
<dbReference type="InterPro" id="IPR004617">
    <property type="entry name" value="ApaH"/>
</dbReference>
<reference evidence="10 11" key="1">
    <citation type="journal article" date="2011" name="Int. J. Syst. Evol. Microbiol.">
        <title>Zhongshania antarctica gen. nov., sp. nov. and Zhongshania guokunii sp. nov., gammaproteobacteria respectively isolated from coastal attached (fast) ice and surface seawater of the Antarctic.</title>
        <authorList>
            <person name="Li H.J."/>
            <person name="Zhang X.Y."/>
            <person name="Chen C.X."/>
            <person name="Zhang Y.J."/>
            <person name="Gao Z.M."/>
            <person name="Yu Y."/>
            <person name="Chen X.L."/>
            <person name="Chen B."/>
            <person name="Zhang Y.Z."/>
        </authorList>
    </citation>
    <scope>NUCLEOTIDE SEQUENCE [LARGE SCALE GENOMIC DNA]</scope>
    <source>
        <strain evidence="10 11">ZS6-22T</strain>
    </source>
</reference>
<protein>
    <recommendedName>
        <fullName evidence="3">bis(5'-nucleosyl)-tetraphosphatase (symmetrical)</fullName>
        <ecNumber evidence="3">3.6.1.41</ecNumber>
    </recommendedName>
    <alternativeName>
        <fullName evidence="6">Ap4A hydrolase</fullName>
    </alternativeName>
    <alternativeName>
        <fullName evidence="5">Diadenosine 5',5'''-P1,P4-tetraphosphate pyrophosphohydrolase</fullName>
    </alternativeName>
    <alternativeName>
        <fullName evidence="7">Diadenosine tetraphosphatase</fullName>
    </alternativeName>
</protein>
<organism evidence="10 11">
    <name type="scientific">Zhongshania guokunii</name>
    <dbReference type="NCBI Taxonomy" id="641783"/>
    <lineage>
        <taxon>Bacteria</taxon>
        <taxon>Pseudomonadati</taxon>
        <taxon>Pseudomonadota</taxon>
        <taxon>Gammaproteobacteria</taxon>
        <taxon>Cellvibrionales</taxon>
        <taxon>Spongiibacteraceae</taxon>
        <taxon>Zhongshania</taxon>
    </lineage>
</organism>
<dbReference type="NCBIfam" id="TIGR00668">
    <property type="entry name" value="apaH"/>
    <property type="match status" value="1"/>
</dbReference>
<dbReference type="EMBL" id="JBFRYA010000003">
    <property type="protein sequence ID" value="MEX1668129.1"/>
    <property type="molecule type" value="Genomic_DNA"/>
</dbReference>
<evidence type="ECO:0000256" key="7">
    <source>
        <dbReference type="ARBA" id="ARBA00033210"/>
    </source>
</evidence>
<dbReference type="SUPFAM" id="SSF56300">
    <property type="entry name" value="Metallo-dependent phosphatases"/>
    <property type="match status" value="1"/>
</dbReference>
<dbReference type="EC" id="3.6.1.41" evidence="3"/>
<feature type="domain" description="Calcineurin-like phosphoesterase" evidence="9">
    <location>
        <begin position="4"/>
        <end position="172"/>
    </location>
</feature>
<comment type="function">
    <text evidence="1">Hydrolyzes diadenosine 5',5'''-P1,P4-tetraphosphate to yield ADP.</text>
</comment>
<evidence type="ECO:0000256" key="5">
    <source>
        <dbReference type="ARBA" id="ARBA00031248"/>
    </source>
</evidence>
<proteinExistence type="inferred from homology"/>
<dbReference type="InterPro" id="IPR029052">
    <property type="entry name" value="Metallo-depent_PP-like"/>
</dbReference>
<dbReference type="RefSeq" id="WP_368380428.1">
    <property type="nucleotide sequence ID" value="NZ_JBFRYA010000003.1"/>
</dbReference>
<dbReference type="GO" id="GO:0008803">
    <property type="term" value="F:bis(5'-nucleosyl)-tetraphosphatase (symmetrical) activity"/>
    <property type="evidence" value="ECO:0007669"/>
    <property type="project" value="UniProtKB-EC"/>
</dbReference>
<evidence type="ECO:0000256" key="4">
    <source>
        <dbReference type="ARBA" id="ARBA00022801"/>
    </source>
</evidence>
<dbReference type="Proteomes" id="UP001557485">
    <property type="component" value="Unassembled WGS sequence"/>
</dbReference>
<evidence type="ECO:0000259" key="9">
    <source>
        <dbReference type="Pfam" id="PF00149"/>
    </source>
</evidence>
<dbReference type="PIRSF" id="PIRSF000903">
    <property type="entry name" value="B5n-ttraPtase_sm"/>
    <property type="match status" value="1"/>
</dbReference>
<dbReference type="Pfam" id="PF00149">
    <property type="entry name" value="Metallophos"/>
    <property type="match status" value="1"/>
</dbReference>
<evidence type="ECO:0000256" key="6">
    <source>
        <dbReference type="ARBA" id="ARBA00032248"/>
    </source>
</evidence>
<evidence type="ECO:0000256" key="3">
    <source>
        <dbReference type="ARBA" id="ARBA00012506"/>
    </source>
</evidence>
<dbReference type="PANTHER" id="PTHR40942:SF4">
    <property type="entry name" value="CYTOCHROME C5"/>
    <property type="match status" value="1"/>
</dbReference>
<evidence type="ECO:0000256" key="8">
    <source>
        <dbReference type="ARBA" id="ARBA00049417"/>
    </source>
</evidence>
<evidence type="ECO:0000256" key="2">
    <source>
        <dbReference type="ARBA" id="ARBA00005419"/>
    </source>
</evidence>
<keyword evidence="4 10" id="KW-0378">Hydrolase</keyword>
<evidence type="ECO:0000313" key="11">
    <source>
        <dbReference type="Proteomes" id="UP001557485"/>
    </source>
</evidence>
<gene>
    <name evidence="10" type="ORF">AB4876_04350</name>
</gene>
<sequence length="272" mass="30547">MSRYAVGDLQGCLKPLQCLLADVDFKPEQDQLWLVGDLVNRGPDSLETLRYLYSIRDSLRITLGNHDLHCLALARGATDRGRHPTLEALLNAPDCGELMDWLQQQALVLRSDDGRYLMSHAGIPAAWSSEQALSLSREIEAVLQSPQADDFLKDMYGDQPSRWDDSLTGLPRLRAITNHLTRMRASNADGKLELTFKGALADIPPGYRPWFEWQKPHARSETLIFGHWAALECQTGRDDIIALDSGCVWGREMTILDMDSRELHRCTCTGDA</sequence>
<comment type="caution">
    <text evidence="10">The sequence shown here is derived from an EMBL/GenBank/DDBJ whole genome shotgun (WGS) entry which is preliminary data.</text>
</comment>
<dbReference type="Gene3D" id="3.60.21.10">
    <property type="match status" value="1"/>
</dbReference>
<accession>A0ABV3U3Q3</accession>
<name>A0ABV3U3Q3_9GAMM</name>
<dbReference type="PANTHER" id="PTHR40942">
    <property type="match status" value="1"/>
</dbReference>